<dbReference type="SUPFAM" id="SSF49265">
    <property type="entry name" value="Fibronectin type III"/>
    <property type="match status" value="1"/>
</dbReference>
<protein>
    <recommendedName>
        <fullName evidence="4">Fibronectin type-III domain-containing protein</fullName>
    </recommendedName>
</protein>
<dbReference type="PROSITE" id="PS51257">
    <property type="entry name" value="PROKAR_LIPOPROTEIN"/>
    <property type="match status" value="1"/>
</dbReference>
<dbReference type="RefSeq" id="WP_407801152.1">
    <property type="nucleotide sequence ID" value="NZ_JBJNUX010000010.1"/>
</dbReference>
<dbReference type="InterPro" id="IPR013783">
    <property type="entry name" value="Ig-like_fold"/>
</dbReference>
<reference evidence="2 3" key="1">
    <citation type="submission" date="2024-12" db="EMBL/GenBank/DDBJ databases">
        <title>Pseudomonas species isolated from Lotus nodules promote plant growth.</title>
        <authorList>
            <person name="Yu Y.-H."/>
            <person name="Kurtenbach J."/>
            <person name="Crosbie D."/>
            <person name="Brachmann A."/>
            <person name="Marin M."/>
        </authorList>
    </citation>
    <scope>NUCLEOTIDE SEQUENCE [LARGE SCALE GENOMIC DNA]</scope>
    <source>
        <strain evidence="2 3">PLb11B</strain>
    </source>
</reference>
<sequence>MFKTAGVCFIRRAFSGLSLVCLAVILGACAHPPTTDSGEPESRVFENVASKSTAELYADLIAPAVFERSSSKVIDGYTVESGKLRMPDKSEGALVTVRSVDGSLTALINKPGQFGSLHVDSKGGSQFISEPETNTDFEDAVPNPNEQVATAPVDSAQAEHFVVDVLMGYSKAGVDRAGGDAHADALAKIELVNMMLRNSLVDNVSLRLVGIQVVEDNYPITSETLGGLRTIFAEGMAKFEPDVTYGNFAVDIVPGGVIGMGWMPGRSAIGASNRPSTFAHEIGHNAGSHHCNDNGVNNYRFGYFNGKSRSILCKGPNSIYYSTPAVLDQYGLPLGNAVTADTARVWRENAARLSSYAPPQSPPTAPGNFVKVRSSANTITFGWNASPKAVRYEIYRVNVASDPLPKKIGDSTALTFTATSISGEALYFVKAVSFIGLVSVPSNSVVARP</sequence>
<evidence type="ECO:0000313" key="3">
    <source>
        <dbReference type="Proteomes" id="UP001628646"/>
    </source>
</evidence>
<comment type="caution">
    <text evidence="2">The sequence shown here is derived from an EMBL/GenBank/DDBJ whole genome shotgun (WGS) entry which is preliminary data.</text>
</comment>
<dbReference type="Proteomes" id="UP001628646">
    <property type="component" value="Unassembled WGS sequence"/>
</dbReference>
<dbReference type="InterPro" id="IPR036116">
    <property type="entry name" value="FN3_sf"/>
</dbReference>
<dbReference type="SUPFAM" id="SSF55486">
    <property type="entry name" value="Metalloproteases ('zincins'), catalytic domain"/>
    <property type="match status" value="1"/>
</dbReference>
<dbReference type="Gene3D" id="2.60.40.10">
    <property type="entry name" value="Immunoglobulins"/>
    <property type="match status" value="1"/>
</dbReference>
<proteinExistence type="predicted"/>
<evidence type="ECO:0008006" key="4">
    <source>
        <dbReference type="Google" id="ProtNLM"/>
    </source>
</evidence>
<gene>
    <name evidence="2" type="ORF">ACJ8NA_06375</name>
</gene>
<feature type="signal peptide" evidence="1">
    <location>
        <begin position="1"/>
        <end position="30"/>
    </location>
</feature>
<evidence type="ECO:0000313" key="2">
    <source>
        <dbReference type="EMBL" id="MFL8998278.1"/>
    </source>
</evidence>
<keyword evidence="1" id="KW-0732">Signal</keyword>
<dbReference type="EMBL" id="JBJNUY010000002">
    <property type="protein sequence ID" value="MFL8998278.1"/>
    <property type="molecule type" value="Genomic_DNA"/>
</dbReference>
<feature type="chain" id="PRO_5047149817" description="Fibronectin type-III domain-containing protein" evidence="1">
    <location>
        <begin position="31"/>
        <end position="449"/>
    </location>
</feature>
<keyword evidence="3" id="KW-1185">Reference proteome</keyword>
<organism evidence="2 3">
    <name type="scientific">Pseudomonas azerbaijanorientalis</name>
    <dbReference type="NCBI Taxonomy" id="2842350"/>
    <lineage>
        <taxon>Bacteria</taxon>
        <taxon>Pseudomonadati</taxon>
        <taxon>Pseudomonadota</taxon>
        <taxon>Gammaproteobacteria</taxon>
        <taxon>Pseudomonadales</taxon>
        <taxon>Pseudomonadaceae</taxon>
        <taxon>Pseudomonas</taxon>
    </lineage>
</organism>
<name>A0ABW8VZ10_9PSED</name>
<accession>A0ABW8VZ10</accession>
<evidence type="ECO:0000256" key="1">
    <source>
        <dbReference type="SAM" id="SignalP"/>
    </source>
</evidence>